<evidence type="ECO:0000313" key="4">
    <source>
        <dbReference type="Proteomes" id="UP000184485"/>
    </source>
</evidence>
<dbReference type="EMBL" id="FQUP01000004">
    <property type="protein sequence ID" value="SHG31779.1"/>
    <property type="molecule type" value="Genomic_DNA"/>
</dbReference>
<organism evidence="3 4">
    <name type="scientific">Kaistia soli DSM 19436</name>
    <dbReference type="NCBI Taxonomy" id="1122133"/>
    <lineage>
        <taxon>Bacteria</taxon>
        <taxon>Pseudomonadati</taxon>
        <taxon>Pseudomonadota</taxon>
        <taxon>Alphaproteobacteria</taxon>
        <taxon>Hyphomicrobiales</taxon>
        <taxon>Kaistiaceae</taxon>
        <taxon>Kaistia</taxon>
    </lineage>
</organism>
<dbReference type="PANTHER" id="PTHR43639:SF1">
    <property type="entry name" value="SHORT-CHAIN DEHYDROGENASE_REDUCTASE FAMILY PROTEIN"/>
    <property type="match status" value="1"/>
</dbReference>
<dbReference type="PRINTS" id="PR00080">
    <property type="entry name" value="SDRFAMILY"/>
</dbReference>
<dbReference type="InterPro" id="IPR036291">
    <property type="entry name" value="NAD(P)-bd_dom_sf"/>
</dbReference>
<dbReference type="FunFam" id="3.40.50.720:FF:000084">
    <property type="entry name" value="Short-chain dehydrogenase reductase"/>
    <property type="match status" value="1"/>
</dbReference>
<sequence>MSSYAHYPSLRGKSAFITGGATGIGAAMVAHFAHQGARVGFIDIDDGAAQALIETLPLPVHYRRCDVRDIPALQATIASFEVEAGHVDILVNNAANDDRHKVEAVDQAYWDDRMAINLRPHFFAAQAVRAGMARAGGGSIINLGSIVVAMAAAECVAYVAAKGAIHGMTRALAREFGPDMIRVNCLIPGWVMTERQIKLWLDDAGEKRIAERQCLPEKMVPDDIARMALFLAAEDSRHCTAQSFVVDGGWT</sequence>
<accession>A0A1M5IUR8</accession>
<dbReference type="InterPro" id="IPR020904">
    <property type="entry name" value="Sc_DH/Rdtase_CS"/>
</dbReference>
<dbReference type="AlphaFoldDB" id="A0A1M5IUR8"/>
<dbReference type="PANTHER" id="PTHR43639">
    <property type="entry name" value="OXIDOREDUCTASE, SHORT-CHAIN DEHYDROGENASE/REDUCTASE FAMILY (AFU_ORTHOLOGUE AFUA_5G02870)"/>
    <property type="match status" value="1"/>
</dbReference>
<evidence type="ECO:0000313" key="3">
    <source>
        <dbReference type="EMBL" id="SHG31779.1"/>
    </source>
</evidence>
<dbReference type="CDD" id="cd05233">
    <property type="entry name" value="SDR_c"/>
    <property type="match status" value="1"/>
</dbReference>
<reference evidence="3 4" key="1">
    <citation type="submission" date="2016-11" db="EMBL/GenBank/DDBJ databases">
        <authorList>
            <person name="Jaros S."/>
            <person name="Januszkiewicz K."/>
            <person name="Wedrychowicz H."/>
        </authorList>
    </citation>
    <scope>NUCLEOTIDE SEQUENCE [LARGE SCALE GENOMIC DNA]</scope>
    <source>
        <strain evidence="3 4">DSM 19436</strain>
    </source>
</reference>
<dbReference type="STRING" id="1122133.SAMN02745157_4000"/>
<dbReference type="GO" id="GO:0016491">
    <property type="term" value="F:oxidoreductase activity"/>
    <property type="evidence" value="ECO:0007669"/>
    <property type="project" value="UniProtKB-KW"/>
</dbReference>
<dbReference type="OrthoDB" id="9789398at2"/>
<proteinExistence type="inferred from homology"/>
<name>A0A1M5IUR8_9HYPH</name>
<dbReference type="RefSeq" id="WP_073056371.1">
    <property type="nucleotide sequence ID" value="NZ_FQUP01000004.1"/>
</dbReference>
<dbReference type="PROSITE" id="PS00061">
    <property type="entry name" value="ADH_SHORT"/>
    <property type="match status" value="1"/>
</dbReference>
<comment type="similarity">
    <text evidence="1">Belongs to the short-chain dehydrogenases/reductases (SDR) family.</text>
</comment>
<dbReference type="Gene3D" id="3.40.50.720">
    <property type="entry name" value="NAD(P)-binding Rossmann-like Domain"/>
    <property type="match status" value="1"/>
</dbReference>
<gene>
    <name evidence="3" type="ORF">SAMN02745157_4000</name>
</gene>
<evidence type="ECO:0000256" key="1">
    <source>
        <dbReference type="ARBA" id="ARBA00006484"/>
    </source>
</evidence>
<protein>
    <submittedName>
        <fullName evidence="3">NAD(P)-dependent dehydrogenase, short-chain alcohol dehydrogenase family</fullName>
    </submittedName>
</protein>
<dbReference type="SUPFAM" id="SSF51735">
    <property type="entry name" value="NAD(P)-binding Rossmann-fold domains"/>
    <property type="match status" value="1"/>
</dbReference>
<dbReference type="Proteomes" id="UP000184485">
    <property type="component" value="Unassembled WGS sequence"/>
</dbReference>
<dbReference type="PRINTS" id="PR00081">
    <property type="entry name" value="GDHRDH"/>
</dbReference>
<keyword evidence="2" id="KW-0560">Oxidoreductase</keyword>
<keyword evidence="4" id="KW-1185">Reference proteome</keyword>
<dbReference type="InterPro" id="IPR002347">
    <property type="entry name" value="SDR_fam"/>
</dbReference>
<evidence type="ECO:0000256" key="2">
    <source>
        <dbReference type="ARBA" id="ARBA00023002"/>
    </source>
</evidence>
<dbReference type="Pfam" id="PF13561">
    <property type="entry name" value="adh_short_C2"/>
    <property type="match status" value="1"/>
</dbReference>